<feature type="region of interest" description="Disordered" evidence="1">
    <location>
        <begin position="139"/>
        <end position="158"/>
    </location>
</feature>
<dbReference type="RefSeq" id="WP_179390151.1">
    <property type="nucleotide sequence ID" value="NZ_JACBYQ010000002.1"/>
</dbReference>
<sequence>MESNGSTDSARPFNGTRPAKVVEKDFYDTVEDIVKHSGAKFPTWNRADPKSISVDYCVVGDHKGTKYSVTLEGGPVSDSDKAIETMRAHWESLDYTIGNYFPDMGANTTGRQLNATSPVGAEVQFTPAEDGSYINVKSECTLDPTADDRPSPSTNPTP</sequence>
<protein>
    <submittedName>
        <fullName evidence="2">Uncharacterized protein</fullName>
    </submittedName>
</protein>
<dbReference type="Proteomes" id="UP000521748">
    <property type="component" value="Unassembled WGS sequence"/>
</dbReference>
<name>A0A7Y9S900_9MICC</name>
<keyword evidence="3" id="KW-1185">Reference proteome</keyword>
<evidence type="ECO:0000256" key="1">
    <source>
        <dbReference type="SAM" id="MobiDB-lite"/>
    </source>
</evidence>
<accession>A0A7Y9S900</accession>
<gene>
    <name evidence="2" type="ORF">FHU41_002751</name>
</gene>
<reference evidence="2 3" key="1">
    <citation type="submission" date="2020-07" db="EMBL/GenBank/DDBJ databases">
        <title>Sequencing the genomes of 1000 actinobacteria strains.</title>
        <authorList>
            <person name="Klenk H.-P."/>
        </authorList>
    </citation>
    <scope>NUCLEOTIDE SEQUENCE [LARGE SCALE GENOMIC DNA]</scope>
    <source>
        <strain evidence="2 3">DSM 102047</strain>
    </source>
</reference>
<dbReference type="AlphaFoldDB" id="A0A7Y9S900"/>
<evidence type="ECO:0000313" key="2">
    <source>
        <dbReference type="EMBL" id="NYE96501.1"/>
    </source>
</evidence>
<organism evidence="2 3">
    <name type="scientific">Psychromicrobium silvestre</name>
    <dbReference type="NCBI Taxonomy" id="1645614"/>
    <lineage>
        <taxon>Bacteria</taxon>
        <taxon>Bacillati</taxon>
        <taxon>Actinomycetota</taxon>
        <taxon>Actinomycetes</taxon>
        <taxon>Micrococcales</taxon>
        <taxon>Micrococcaceae</taxon>
        <taxon>Psychromicrobium</taxon>
    </lineage>
</organism>
<evidence type="ECO:0000313" key="3">
    <source>
        <dbReference type="Proteomes" id="UP000521748"/>
    </source>
</evidence>
<dbReference type="EMBL" id="JACBYQ010000002">
    <property type="protein sequence ID" value="NYE96501.1"/>
    <property type="molecule type" value="Genomic_DNA"/>
</dbReference>
<comment type="caution">
    <text evidence="2">The sequence shown here is derived from an EMBL/GenBank/DDBJ whole genome shotgun (WGS) entry which is preliminary data.</text>
</comment>
<proteinExistence type="predicted"/>